<dbReference type="RefSeq" id="WP_239039982.1">
    <property type="nucleotide sequence ID" value="NZ_BAAAEY010000004.1"/>
</dbReference>
<sequence length="274" mass="30310">MTAWLKKPSRAVLQAGISCMLLVMLTVPVAAASDEPGHNTDLSQKLSVQVSRWLEQAEQNDAAALFNLGQFYRKGVGMAPDLKQAEFFYRRAAELGHRAAQLNLGTLCYFADDEHGRADEAQYWWQKAAEQGEAQAAFQLGLLYLNGAGKTISADIEQAQVWLGRARDNGHPQAKEALAQVARLMQARDQSLGVRFTVQMGSFSDLEGAKAGGLRLQQRFASLKGVPVEVRSARLDDGRVIHRVHAGHYDRRDQAQQLCRSLQEEGQSCFVVQE</sequence>
<dbReference type="Pfam" id="PF08238">
    <property type="entry name" value="Sel1"/>
    <property type="match status" value="3"/>
</dbReference>
<dbReference type="PROSITE" id="PS51724">
    <property type="entry name" value="SPOR"/>
    <property type="match status" value="1"/>
</dbReference>
<proteinExistence type="predicted"/>
<dbReference type="Proteomes" id="UP001159257">
    <property type="component" value="Unassembled WGS sequence"/>
</dbReference>
<evidence type="ECO:0000259" key="2">
    <source>
        <dbReference type="PROSITE" id="PS51724"/>
    </source>
</evidence>
<accession>A0ABY1S152</accession>
<dbReference type="InterPro" id="IPR006597">
    <property type="entry name" value="Sel1-like"/>
</dbReference>
<comment type="caution">
    <text evidence="3">The sequence shown here is derived from an EMBL/GenBank/DDBJ whole genome shotgun (WGS) entry which is preliminary data.</text>
</comment>
<dbReference type="InterPro" id="IPR036680">
    <property type="entry name" value="SPOR-like_sf"/>
</dbReference>
<gene>
    <name evidence="3" type="ORF">SAMN04487964_10841</name>
</gene>
<dbReference type="PANTHER" id="PTHR11102:SF160">
    <property type="entry name" value="ERAD-ASSOCIATED E3 UBIQUITIN-PROTEIN LIGASE COMPONENT HRD3"/>
    <property type="match status" value="1"/>
</dbReference>
<dbReference type="Gene3D" id="3.30.70.1070">
    <property type="entry name" value="Sporulation related repeat"/>
    <property type="match status" value="1"/>
</dbReference>
<dbReference type="SUPFAM" id="SSF81901">
    <property type="entry name" value="HCP-like"/>
    <property type="match status" value="1"/>
</dbReference>
<protein>
    <submittedName>
        <fullName evidence="3">Sel1 repeat-containing protein</fullName>
    </submittedName>
</protein>
<feature type="signal peptide" evidence="1">
    <location>
        <begin position="1"/>
        <end position="32"/>
    </location>
</feature>
<dbReference type="Gene3D" id="1.25.40.10">
    <property type="entry name" value="Tetratricopeptide repeat domain"/>
    <property type="match status" value="1"/>
</dbReference>
<feature type="chain" id="PRO_5045305825" evidence="1">
    <location>
        <begin position="33"/>
        <end position="274"/>
    </location>
</feature>
<dbReference type="EMBL" id="FXWV01000008">
    <property type="protein sequence ID" value="SMR74744.1"/>
    <property type="molecule type" value="Genomic_DNA"/>
</dbReference>
<keyword evidence="1" id="KW-0732">Signal</keyword>
<feature type="domain" description="SPOR" evidence="2">
    <location>
        <begin position="190"/>
        <end position="274"/>
    </location>
</feature>
<dbReference type="SUPFAM" id="SSF110997">
    <property type="entry name" value="Sporulation related repeat"/>
    <property type="match status" value="1"/>
</dbReference>
<dbReference type="SMART" id="SM00671">
    <property type="entry name" value="SEL1"/>
    <property type="match status" value="3"/>
</dbReference>
<reference evidence="3 4" key="1">
    <citation type="submission" date="2017-05" db="EMBL/GenBank/DDBJ databases">
        <authorList>
            <person name="Varghese N."/>
            <person name="Submissions S."/>
        </authorList>
    </citation>
    <scope>NUCLEOTIDE SEQUENCE [LARGE SCALE GENOMIC DNA]</scope>
    <source>
        <strain evidence="3 4">CGMCC 1.7287</strain>
    </source>
</reference>
<dbReference type="InterPro" id="IPR007730">
    <property type="entry name" value="SPOR-like_dom"/>
</dbReference>
<evidence type="ECO:0000313" key="3">
    <source>
        <dbReference type="EMBL" id="SMR74744.1"/>
    </source>
</evidence>
<dbReference type="PANTHER" id="PTHR11102">
    <property type="entry name" value="SEL-1-LIKE PROTEIN"/>
    <property type="match status" value="1"/>
</dbReference>
<evidence type="ECO:0000256" key="1">
    <source>
        <dbReference type="SAM" id="SignalP"/>
    </source>
</evidence>
<name>A0ABY1S152_9GAMM</name>
<dbReference type="InterPro" id="IPR011990">
    <property type="entry name" value="TPR-like_helical_dom_sf"/>
</dbReference>
<dbReference type="InterPro" id="IPR050767">
    <property type="entry name" value="Sel1_AlgK"/>
</dbReference>
<organism evidence="3 4">
    <name type="scientific">Marinobacterium sediminicola</name>
    <dbReference type="NCBI Taxonomy" id="518898"/>
    <lineage>
        <taxon>Bacteria</taxon>
        <taxon>Pseudomonadati</taxon>
        <taxon>Pseudomonadota</taxon>
        <taxon>Gammaproteobacteria</taxon>
        <taxon>Oceanospirillales</taxon>
        <taxon>Oceanospirillaceae</taxon>
        <taxon>Marinobacterium</taxon>
    </lineage>
</organism>
<keyword evidence="4" id="KW-1185">Reference proteome</keyword>
<evidence type="ECO:0000313" key="4">
    <source>
        <dbReference type="Proteomes" id="UP001159257"/>
    </source>
</evidence>
<dbReference type="Pfam" id="PF05036">
    <property type="entry name" value="SPOR"/>
    <property type="match status" value="1"/>
</dbReference>